<evidence type="ECO:0000256" key="1">
    <source>
        <dbReference type="SAM" id="MobiDB-lite"/>
    </source>
</evidence>
<organism evidence="2 3">
    <name type="scientific">Halosimplex aquaticum</name>
    <dbReference type="NCBI Taxonomy" id="3026162"/>
    <lineage>
        <taxon>Archaea</taxon>
        <taxon>Methanobacteriati</taxon>
        <taxon>Methanobacteriota</taxon>
        <taxon>Stenosarchaea group</taxon>
        <taxon>Halobacteria</taxon>
        <taxon>Halobacteriales</taxon>
        <taxon>Haloarculaceae</taxon>
        <taxon>Halosimplex</taxon>
    </lineage>
</organism>
<feature type="region of interest" description="Disordered" evidence="1">
    <location>
        <begin position="1"/>
        <end position="37"/>
    </location>
</feature>
<dbReference type="AlphaFoldDB" id="A0ABD5XXI2"/>
<keyword evidence="3" id="KW-1185">Reference proteome</keyword>
<gene>
    <name evidence="2" type="ORF">ACFQMA_08330</name>
</gene>
<proteinExistence type="predicted"/>
<comment type="caution">
    <text evidence="2">The sequence shown here is derived from an EMBL/GenBank/DDBJ whole genome shotgun (WGS) entry which is preliminary data.</text>
</comment>
<dbReference type="EMBL" id="JBHTAS010000001">
    <property type="protein sequence ID" value="MFC7139844.1"/>
    <property type="molecule type" value="Genomic_DNA"/>
</dbReference>
<protein>
    <submittedName>
        <fullName evidence="2">Uncharacterized protein</fullName>
    </submittedName>
</protein>
<evidence type="ECO:0000313" key="2">
    <source>
        <dbReference type="EMBL" id="MFC7139844.1"/>
    </source>
</evidence>
<dbReference type="RefSeq" id="WP_274325412.1">
    <property type="nucleotide sequence ID" value="NZ_CP118158.1"/>
</dbReference>
<reference evidence="2 3" key="1">
    <citation type="journal article" date="2019" name="Int. J. Syst. Evol. Microbiol.">
        <title>The Global Catalogue of Microorganisms (GCM) 10K type strain sequencing project: providing services to taxonomists for standard genome sequencing and annotation.</title>
        <authorList>
            <consortium name="The Broad Institute Genomics Platform"/>
            <consortium name="The Broad Institute Genome Sequencing Center for Infectious Disease"/>
            <person name="Wu L."/>
            <person name="Ma J."/>
        </authorList>
    </citation>
    <scope>NUCLEOTIDE SEQUENCE [LARGE SCALE GENOMIC DNA]</scope>
    <source>
        <strain evidence="2 3">XZYJT29</strain>
    </source>
</reference>
<sequence>MADADRASEADPDSGTVAVTFHPQEWVDSPGEDHDWDRRQLIPARERDEVTFRVPRTDATDDTGNPYPDESYEANLLADHSSAPEWVNQWDGPYYVIVAED</sequence>
<accession>A0ABD5XXI2</accession>
<dbReference type="GeneID" id="78820108"/>
<evidence type="ECO:0000313" key="3">
    <source>
        <dbReference type="Proteomes" id="UP001596432"/>
    </source>
</evidence>
<name>A0ABD5XXI2_9EURY</name>
<dbReference type="Proteomes" id="UP001596432">
    <property type="component" value="Unassembled WGS sequence"/>
</dbReference>